<gene>
    <name evidence="2" type="ORF">Cha6605_0985</name>
</gene>
<name>K9UC64_CHAP6</name>
<proteinExistence type="predicted"/>
<dbReference type="RefSeq" id="WP_015158419.1">
    <property type="nucleotide sequence ID" value="NC_019697.1"/>
</dbReference>
<sequence>MFPNLLEATKEYWHKLDRLEAAYQQGEIPLEEVDARVAELMTELDQERRAAFSYCWQGWQYWLTTQRETLIGLAILVLVTYAWLLISPISLSS</sequence>
<feature type="transmembrane region" description="Helical" evidence="1">
    <location>
        <begin position="70"/>
        <end position="91"/>
    </location>
</feature>
<dbReference type="HOGENOM" id="CLU_2492485_0_0_3"/>
<dbReference type="Proteomes" id="UP000010366">
    <property type="component" value="Chromosome"/>
</dbReference>
<keyword evidence="1" id="KW-0472">Membrane</keyword>
<dbReference type="OrthoDB" id="532748at2"/>
<evidence type="ECO:0000256" key="1">
    <source>
        <dbReference type="SAM" id="Phobius"/>
    </source>
</evidence>
<dbReference type="eggNOG" id="ENOG5033D2F">
    <property type="taxonomic scope" value="Bacteria"/>
</dbReference>
<reference evidence="2 3" key="1">
    <citation type="submission" date="2012-05" db="EMBL/GenBank/DDBJ databases">
        <title>Finished chromosome of genome of Chamaesiphon sp. PCC 6605.</title>
        <authorList>
            <consortium name="US DOE Joint Genome Institute"/>
            <person name="Gugger M."/>
            <person name="Coursin T."/>
            <person name="Rippka R."/>
            <person name="Tandeau De Marsac N."/>
            <person name="Huntemann M."/>
            <person name="Wei C.-L."/>
            <person name="Han J."/>
            <person name="Detter J.C."/>
            <person name="Han C."/>
            <person name="Tapia R."/>
            <person name="Chen A."/>
            <person name="Kyrpides N."/>
            <person name="Mavromatis K."/>
            <person name="Markowitz V."/>
            <person name="Szeto E."/>
            <person name="Ivanova N."/>
            <person name="Pagani I."/>
            <person name="Pati A."/>
            <person name="Goodwin L."/>
            <person name="Nordberg H.P."/>
            <person name="Cantor M.N."/>
            <person name="Hua S.X."/>
            <person name="Woyke T."/>
            <person name="Kerfeld C.A."/>
        </authorList>
    </citation>
    <scope>NUCLEOTIDE SEQUENCE [LARGE SCALE GENOMIC DNA]</scope>
    <source>
        <strain evidence="3">ATCC 27169 / PCC 6605</strain>
    </source>
</reference>
<organism evidence="2 3">
    <name type="scientific">Chamaesiphon minutus (strain ATCC 27169 / PCC 6605)</name>
    <dbReference type="NCBI Taxonomy" id="1173020"/>
    <lineage>
        <taxon>Bacteria</taxon>
        <taxon>Bacillati</taxon>
        <taxon>Cyanobacteriota</taxon>
        <taxon>Cyanophyceae</taxon>
        <taxon>Gomontiellales</taxon>
        <taxon>Chamaesiphonaceae</taxon>
        <taxon>Chamaesiphon</taxon>
    </lineage>
</organism>
<keyword evidence="1" id="KW-1133">Transmembrane helix</keyword>
<keyword evidence="3" id="KW-1185">Reference proteome</keyword>
<keyword evidence="1" id="KW-0812">Transmembrane</keyword>
<evidence type="ECO:0000313" key="2">
    <source>
        <dbReference type="EMBL" id="AFY92228.1"/>
    </source>
</evidence>
<dbReference type="AlphaFoldDB" id="K9UC64"/>
<evidence type="ECO:0000313" key="3">
    <source>
        <dbReference type="Proteomes" id="UP000010366"/>
    </source>
</evidence>
<dbReference type="EMBL" id="CP003600">
    <property type="protein sequence ID" value="AFY92228.1"/>
    <property type="molecule type" value="Genomic_DNA"/>
</dbReference>
<accession>K9UC64</accession>
<dbReference type="KEGG" id="cmp:Cha6605_0985"/>
<protein>
    <submittedName>
        <fullName evidence="2">Uncharacterized protein</fullName>
    </submittedName>
</protein>